<keyword evidence="2 6" id="KW-0349">Heme</keyword>
<evidence type="ECO:0000313" key="8">
    <source>
        <dbReference type="EMBL" id="TPG08439.1"/>
    </source>
</evidence>
<comment type="caution">
    <text evidence="8">The sequence shown here is derived from an EMBL/GenBank/DDBJ whole genome shotgun (WGS) entry which is preliminary data.</text>
</comment>
<keyword evidence="3 6" id="KW-0479">Metal-binding</keyword>
<dbReference type="InterPro" id="IPR002327">
    <property type="entry name" value="Cyt_c_1A/1B"/>
</dbReference>
<keyword evidence="1" id="KW-0813">Transport</keyword>
<sequence length="164" mass="17241">MRLPQTCFDISAFVIQYVCMKSISPGALALSKVVEQVPRKGTAALRNGIRAAIAAGMLSAAQGGAAQTAPLGQKLFQKNCAACHTGATGAFGPSLRGVVNRRAGSQAGFGYSAAMARSKLVWTPQLLRRFLSNPRTIVPGNRMPLAPQPPGDADSIVEYLETLK</sequence>
<dbReference type="Pfam" id="PF00034">
    <property type="entry name" value="Cytochrom_C"/>
    <property type="match status" value="1"/>
</dbReference>
<organism evidence="8 9">
    <name type="scientific">Sphingomonas oligophenolica</name>
    <dbReference type="NCBI Taxonomy" id="301154"/>
    <lineage>
        <taxon>Bacteria</taxon>
        <taxon>Pseudomonadati</taxon>
        <taxon>Pseudomonadota</taxon>
        <taxon>Alphaproteobacteria</taxon>
        <taxon>Sphingomonadales</taxon>
        <taxon>Sphingomonadaceae</taxon>
        <taxon>Sphingomonas</taxon>
    </lineage>
</organism>
<gene>
    <name evidence="8" type="ORF">EAH84_14080</name>
</gene>
<reference evidence="8 9" key="1">
    <citation type="journal article" date="2019" name="Environ. Microbiol.">
        <title>Species interactions and distinct microbial communities in high Arctic permafrost affected cryosols are associated with the CH4 and CO2 gas fluxes.</title>
        <authorList>
            <person name="Altshuler I."/>
            <person name="Hamel J."/>
            <person name="Turney S."/>
            <person name="Magnuson E."/>
            <person name="Levesque R."/>
            <person name="Greer C."/>
            <person name="Whyte L.G."/>
        </authorList>
    </citation>
    <scope>NUCLEOTIDE SEQUENCE [LARGE SCALE GENOMIC DNA]</scope>
    <source>
        <strain evidence="8 9">S5.1</strain>
    </source>
</reference>
<dbReference type="Proteomes" id="UP000318413">
    <property type="component" value="Unassembled WGS sequence"/>
</dbReference>
<evidence type="ECO:0000256" key="6">
    <source>
        <dbReference type="PROSITE-ProRule" id="PRU00433"/>
    </source>
</evidence>
<accession>A0A502C8V5</accession>
<feature type="domain" description="Cytochrome c" evidence="7">
    <location>
        <begin position="67"/>
        <end position="164"/>
    </location>
</feature>
<proteinExistence type="predicted"/>
<keyword evidence="5 6" id="KW-0408">Iron</keyword>
<dbReference type="GO" id="GO:0009055">
    <property type="term" value="F:electron transfer activity"/>
    <property type="evidence" value="ECO:0007669"/>
    <property type="project" value="InterPro"/>
</dbReference>
<dbReference type="AlphaFoldDB" id="A0A502C8V5"/>
<dbReference type="PROSITE" id="PS51007">
    <property type="entry name" value="CYTC"/>
    <property type="match status" value="1"/>
</dbReference>
<dbReference type="EMBL" id="RCZK01000016">
    <property type="protein sequence ID" value="TPG08439.1"/>
    <property type="molecule type" value="Genomic_DNA"/>
</dbReference>
<dbReference type="PRINTS" id="PR00604">
    <property type="entry name" value="CYTCHRMECIAB"/>
</dbReference>
<evidence type="ECO:0000256" key="2">
    <source>
        <dbReference type="ARBA" id="ARBA00022617"/>
    </source>
</evidence>
<evidence type="ECO:0000256" key="4">
    <source>
        <dbReference type="ARBA" id="ARBA00022982"/>
    </source>
</evidence>
<dbReference type="InterPro" id="IPR036909">
    <property type="entry name" value="Cyt_c-like_dom_sf"/>
</dbReference>
<evidence type="ECO:0000256" key="1">
    <source>
        <dbReference type="ARBA" id="ARBA00022448"/>
    </source>
</evidence>
<dbReference type="GO" id="GO:0020037">
    <property type="term" value="F:heme binding"/>
    <property type="evidence" value="ECO:0007669"/>
    <property type="project" value="InterPro"/>
</dbReference>
<evidence type="ECO:0000256" key="3">
    <source>
        <dbReference type="ARBA" id="ARBA00022723"/>
    </source>
</evidence>
<keyword evidence="9" id="KW-1185">Reference proteome</keyword>
<evidence type="ECO:0000313" key="9">
    <source>
        <dbReference type="Proteomes" id="UP000318413"/>
    </source>
</evidence>
<dbReference type="InterPro" id="IPR009056">
    <property type="entry name" value="Cyt_c-like_dom"/>
</dbReference>
<name>A0A502C8V5_9SPHN</name>
<dbReference type="SUPFAM" id="SSF46626">
    <property type="entry name" value="Cytochrome c"/>
    <property type="match status" value="1"/>
</dbReference>
<dbReference type="GO" id="GO:0046872">
    <property type="term" value="F:metal ion binding"/>
    <property type="evidence" value="ECO:0007669"/>
    <property type="project" value="UniProtKB-KW"/>
</dbReference>
<dbReference type="PANTHER" id="PTHR11961">
    <property type="entry name" value="CYTOCHROME C"/>
    <property type="match status" value="1"/>
</dbReference>
<evidence type="ECO:0000259" key="7">
    <source>
        <dbReference type="PROSITE" id="PS51007"/>
    </source>
</evidence>
<protein>
    <submittedName>
        <fullName evidence="8">Cytochrome c family protein</fullName>
    </submittedName>
</protein>
<dbReference type="OrthoDB" id="9805828at2"/>
<evidence type="ECO:0000256" key="5">
    <source>
        <dbReference type="ARBA" id="ARBA00023004"/>
    </source>
</evidence>
<keyword evidence="4" id="KW-0249">Electron transport</keyword>
<dbReference type="Gene3D" id="1.10.760.10">
    <property type="entry name" value="Cytochrome c-like domain"/>
    <property type="match status" value="1"/>
</dbReference>